<dbReference type="EC" id="2.7.13.3" evidence="3"/>
<evidence type="ECO:0000256" key="11">
    <source>
        <dbReference type="ARBA" id="ARBA00023012"/>
    </source>
</evidence>
<comment type="caution">
    <text evidence="15">The sequence shown here is derived from an EMBL/GenBank/DDBJ whole genome shotgun (WGS) entry which is preliminary data.</text>
</comment>
<gene>
    <name evidence="15" type="ORF">CPY51_04320</name>
</gene>
<keyword evidence="8 15" id="KW-0418">Kinase</keyword>
<feature type="domain" description="Histidine kinase" evidence="14">
    <location>
        <begin position="248"/>
        <end position="459"/>
    </location>
</feature>
<evidence type="ECO:0000256" key="13">
    <source>
        <dbReference type="SAM" id="Phobius"/>
    </source>
</evidence>
<dbReference type="InterPro" id="IPR013727">
    <property type="entry name" value="2CSK_N"/>
</dbReference>
<dbReference type="InterPro" id="IPR050428">
    <property type="entry name" value="TCS_sensor_his_kinase"/>
</dbReference>
<dbReference type="Gene3D" id="3.30.565.10">
    <property type="entry name" value="Histidine kinase-like ATPase, C-terminal domain"/>
    <property type="match status" value="1"/>
</dbReference>
<dbReference type="Pfam" id="PF02518">
    <property type="entry name" value="HATPase_c"/>
    <property type="match status" value="1"/>
</dbReference>
<dbReference type="SMART" id="SM00388">
    <property type="entry name" value="HisKA"/>
    <property type="match status" value="1"/>
</dbReference>
<keyword evidence="5" id="KW-0808">Transferase</keyword>
<evidence type="ECO:0000256" key="12">
    <source>
        <dbReference type="ARBA" id="ARBA00023136"/>
    </source>
</evidence>
<feature type="transmembrane region" description="Helical" evidence="13">
    <location>
        <begin position="12"/>
        <end position="30"/>
    </location>
</feature>
<keyword evidence="16" id="KW-1185">Reference proteome</keyword>
<keyword evidence="11" id="KW-0902">Two-component regulatory system</keyword>
<accession>A0A2W4D1M3</accession>
<dbReference type="OrthoDB" id="9809766at2"/>
<evidence type="ECO:0000256" key="4">
    <source>
        <dbReference type="ARBA" id="ARBA00022553"/>
    </source>
</evidence>
<keyword evidence="6 13" id="KW-0812">Transmembrane</keyword>
<organism evidence="15 16">
    <name type="scientific">Rhizobium tubonense</name>
    <dbReference type="NCBI Taxonomy" id="484088"/>
    <lineage>
        <taxon>Bacteria</taxon>
        <taxon>Pseudomonadati</taxon>
        <taxon>Pseudomonadota</taxon>
        <taxon>Alphaproteobacteria</taxon>
        <taxon>Hyphomicrobiales</taxon>
        <taxon>Rhizobiaceae</taxon>
        <taxon>Rhizobium/Agrobacterium group</taxon>
        <taxon>Rhizobium</taxon>
    </lineage>
</organism>
<keyword evidence="7" id="KW-0547">Nucleotide-binding</keyword>
<evidence type="ECO:0000256" key="8">
    <source>
        <dbReference type="ARBA" id="ARBA00022777"/>
    </source>
</evidence>
<protein>
    <recommendedName>
        <fullName evidence="3">histidine kinase</fullName>
        <ecNumber evidence="3">2.7.13.3</ecNumber>
    </recommendedName>
</protein>
<evidence type="ECO:0000256" key="10">
    <source>
        <dbReference type="ARBA" id="ARBA00022989"/>
    </source>
</evidence>
<proteinExistence type="predicted"/>
<dbReference type="PANTHER" id="PTHR45436">
    <property type="entry name" value="SENSOR HISTIDINE KINASE YKOH"/>
    <property type="match status" value="1"/>
</dbReference>
<sequence length="459" mass="50981">MNNSTLTRKLFLRIAPVVIVTIVVIGAFAFNSATREIDNIYDAQLINDANVLWGLLQHRLQRPMVGPPQRIDDIDFNMDNQLALNDDADDYADAHMFRCWADGRILVYNSTAFLSDVPQEMAGFSTVPYKGETWRVYSLPIPNSTIVMEVGEKIALRETLVSNILLNLFFPLLILIPIIGFLIWLGINSGLSSIHGLVRDIRTRSPDDLAAIPVEALPRDLLPLGRSINQLLAKLARSLTLERRFSDLAAHQLRTPQAGVKLLLQMFANADTEKERQAIVADLVASNDRAMHLIEQLLRLARVSHHPLELMPVLLYHVAASVLAEFGNILNERQLDVSLEGDEQAEVKTDESLLRMMISNLMDNAIKYTPIGGRIEVVVSSEPGRCRLSISDSGSGIPPGQREAVFQRFYRIDTLQTEGAGLGLAIVADVADRLATTIELTTPSWGNGLRINLNLPKEQ</sequence>
<evidence type="ECO:0000313" key="15">
    <source>
        <dbReference type="EMBL" id="PZM16215.1"/>
    </source>
</evidence>
<keyword evidence="10 13" id="KW-1133">Transmembrane helix</keyword>
<feature type="transmembrane region" description="Helical" evidence="13">
    <location>
        <begin position="164"/>
        <end position="187"/>
    </location>
</feature>
<dbReference type="GO" id="GO:0000155">
    <property type="term" value="F:phosphorelay sensor kinase activity"/>
    <property type="evidence" value="ECO:0007669"/>
    <property type="project" value="InterPro"/>
</dbReference>
<name>A0A2W4D1M3_9HYPH</name>
<dbReference type="RefSeq" id="WP_111158818.1">
    <property type="nucleotide sequence ID" value="NZ_PCDP01000003.1"/>
</dbReference>
<evidence type="ECO:0000259" key="14">
    <source>
        <dbReference type="PROSITE" id="PS50109"/>
    </source>
</evidence>
<dbReference type="SUPFAM" id="SSF55874">
    <property type="entry name" value="ATPase domain of HSP90 chaperone/DNA topoisomerase II/histidine kinase"/>
    <property type="match status" value="1"/>
</dbReference>
<dbReference type="AlphaFoldDB" id="A0A2W4D1M3"/>
<evidence type="ECO:0000256" key="3">
    <source>
        <dbReference type="ARBA" id="ARBA00012438"/>
    </source>
</evidence>
<dbReference type="CDD" id="cd00082">
    <property type="entry name" value="HisKA"/>
    <property type="match status" value="1"/>
</dbReference>
<dbReference type="InterPro" id="IPR036890">
    <property type="entry name" value="HATPase_C_sf"/>
</dbReference>
<evidence type="ECO:0000256" key="1">
    <source>
        <dbReference type="ARBA" id="ARBA00000085"/>
    </source>
</evidence>
<dbReference type="Pfam" id="PF00512">
    <property type="entry name" value="HisKA"/>
    <property type="match status" value="1"/>
</dbReference>
<keyword evidence="9" id="KW-0067">ATP-binding</keyword>
<evidence type="ECO:0000256" key="6">
    <source>
        <dbReference type="ARBA" id="ARBA00022692"/>
    </source>
</evidence>
<evidence type="ECO:0000256" key="5">
    <source>
        <dbReference type="ARBA" id="ARBA00022679"/>
    </source>
</evidence>
<evidence type="ECO:0000256" key="7">
    <source>
        <dbReference type="ARBA" id="ARBA00022741"/>
    </source>
</evidence>
<dbReference type="Proteomes" id="UP000248925">
    <property type="component" value="Unassembled WGS sequence"/>
</dbReference>
<reference evidence="15 16" key="1">
    <citation type="journal article" date="2018" name="Sci. Rep.">
        <title>Rhizobium tumorigenes sp. nov., a novel plant tumorigenic bacterium isolated from cane gall tumors on thornless blackberry.</title>
        <authorList>
            <person name="Kuzmanovi N."/>
            <person name="Smalla K."/>
            <person name="Gronow S."/>
            <person name="PuBawska J."/>
        </authorList>
    </citation>
    <scope>NUCLEOTIDE SEQUENCE [LARGE SCALE GENOMIC DNA]</scope>
    <source>
        <strain evidence="15 16">CCBAU 85046</strain>
    </source>
</reference>
<comment type="catalytic activity">
    <reaction evidence="1">
        <text>ATP + protein L-histidine = ADP + protein N-phospho-L-histidine.</text>
        <dbReference type="EC" id="2.7.13.3"/>
    </reaction>
</comment>
<evidence type="ECO:0000313" key="16">
    <source>
        <dbReference type="Proteomes" id="UP000248925"/>
    </source>
</evidence>
<evidence type="ECO:0000256" key="2">
    <source>
        <dbReference type="ARBA" id="ARBA00004141"/>
    </source>
</evidence>
<dbReference type="Gene3D" id="1.10.287.130">
    <property type="match status" value="1"/>
</dbReference>
<comment type="subcellular location">
    <subcellularLocation>
        <location evidence="2">Membrane</location>
        <topology evidence="2">Multi-pass membrane protein</topology>
    </subcellularLocation>
</comment>
<dbReference type="SMART" id="SM00387">
    <property type="entry name" value="HATPase_c"/>
    <property type="match status" value="1"/>
</dbReference>
<dbReference type="GO" id="GO:0005886">
    <property type="term" value="C:plasma membrane"/>
    <property type="evidence" value="ECO:0007669"/>
    <property type="project" value="TreeGrafter"/>
</dbReference>
<dbReference type="InterPro" id="IPR004358">
    <property type="entry name" value="Sig_transdc_His_kin-like_C"/>
</dbReference>
<dbReference type="InterPro" id="IPR003594">
    <property type="entry name" value="HATPase_dom"/>
</dbReference>
<dbReference type="InterPro" id="IPR005467">
    <property type="entry name" value="His_kinase_dom"/>
</dbReference>
<keyword evidence="12 13" id="KW-0472">Membrane</keyword>
<dbReference type="GO" id="GO:0005524">
    <property type="term" value="F:ATP binding"/>
    <property type="evidence" value="ECO:0007669"/>
    <property type="project" value="UniProtKB-KW"/>
</dbReference>
<dbReference type="PANTHER" id="PTHR45436:SF14">
    <property type="entry name" value="SENSOR PROTEIN QSEC"/>
    <property type="match status" value="1"/>
</dbReference>
<dbReference type="InterPro" id="IPR003661">
    <property type="entry name" value="HisK_dim/P_dom"/>
</dbReference>
<dbReference type="PRINTS" id="PR00344">
    <property type="entry name" value="BCTRLSENSOR"/>
</dbReference>
<keyword evidence="4" id="KW-0597">Phosphoprotein</keyword>
<dbReference type="SUPFAM" id="SSF47384">
    <property type="entry name" value="Homodimeric domain of signal transducing histidine kinase"/>
    <property type="match status" value="1"/>
</dbReference>
<dbReference type="Pfam" id="PF08521">
    <property type="entry name" value="2CSK_N"/>
    <property type="match status" value="1"/>
</dbReference>
<dbReference type="EMBL" id="PCDP01000003">
    <property type="protein sequence ID" value="PZM16215.1"/>
    <property type="molecule type" value="Genomic_DNA"/>
</dbReference>
<evidence type="ECO:0000256" key="9">
    <source>
        <dbReference type="ARBA" id="ARBA00022840"/>
    </source>
</evidence>
<dbReference type="InterPro" id="IPR036097">
    <property type="entry name" value="HisK_dim/P_sf"/>
</dbReference>
<dbReference type="PROSITE" id="PS50109">
    <property type="entry name" value="HIS_KIN"/>
    <property type="match status" value="1"/>
</dbReference>